<sequence>MSASFVAGQVRARALARNALGPGRVRAIAQAGSLTEALASLAATPYGKRLPAVPDLDAAQHAVAESLLWHLRVLAGWLPPQGVVALRSLAGAFEIANIDGLLQRLGGRPAEEPYALGALATAWRALEDAPDTGTVRDRLAASPWGDPGSADPYDIRLFLRLSWASRVSGLDARTGGWAAGAAAVLVAGERFGDGRELPEAALGRAQRLIGRAAAEAPTVPAMAGRLARGVRWSLEGIDDAAGLWQAETRCWRRLERDGAALLRGSAFGLGPVVGAAAVMAADVRRVRAALETAALGGGPAEAYDEVA</sequence>
<keyword evidence="2" id="KW-1185">Reference proteome</keyword>
<dbReference type="Proteomes" id="UP000529783">
    <property type="component" value="Unassembled WGS sequence"/>
</dbReference>
<accession>A0A7Y9EB54</accession>
<dbReference type="AlphaFoldDB" id="A0A7Y9EB54"/>
<proteinExistence type="predicted"/>
<protein>
    <submittedName>
        <fullName evidence="1">Uncharacterized protein</fullName>
    </submittedName>
</protein>
<dbReference type="SUPFAM" id="SSF103486">
    <property type="entry name" value="V-type ATP synthase subunit C"/>
    <property type="match status" value="1"/>
</dbReference>
<comment type="caution">
    <text evidence="1">The sequence shown here is derived from an EMBL/GenBank/DDBJ whole genome shotgun (WGS) entry which is preliminary data.</text>
</comment>
<dbReference type="RefSeq" id="WP_179841981.1">
    <property type="nucleotide sequence ID" value="NZ_JACCBA010000001.1"/>
</dbReference>
<dbReference type="EMBL" id="JACCBA010000001">
    <property type="protein sequence ID" value="NYD44397.1"/>
    <property type="molecule type" value="Genomic_DNA"/>
</dbReference>
<evidence type="ECO:0000313" key="2">
    <source>
        <dbReference type="Proteomes" id="UP000529783"/>
    </source>
</evidence>
<dbReference type="InterPro" id="IPR036079">
    <property type="entry name" value="ATPase_csu/dsu_sf"/>
</dbReference>
<dbReference type="InterPro" id="IPR044911">
    <property type="entry name" value="V-type_ATPase_csu/dsu_dom_3"/>
</dbReference>
<reference evidence="1 2" key="1">
    <citation type="submission" date="2020-07" db="EMBL/GenBank/DDBJ databases">
        <title>Sequencing the genomes of 1000 actinobacteria strains.</title>
        <authorList>
            <person name="Klenk H.-P."/>
        </authorList>
    </citation>
    <scope>NUCLEOTIDE SEQUENCE [LARGE SCALE GENOMIC DNA]</scope>
    <source>
        <strain evidence="1 2">DSM 40398</strain>
    </source>
</reference>
<organism evidence="1 2">
    <name type="scientific">Actinomadura luteofluorescens</name>
    <dbReference type="NCBI Taxonomy" id="46163"/>
    <lineage>
        <taxon>Bacteria</taxon>
        <taxon>Bacillati</taxon>
        <taxon>Actinomycetota</taxon>
        <taxon>Actinomycetes</taxon>
        <taxon>Streptosporangiales</taxon>
        <taxon>Thermomonosporaceae</taxon>
        <taxon>Actinomadura</taxon>
    </lineage>
</organism>
<dbReference type="Gene3D" id="1.10.132.50">
    <property type="entry name" value="ATP synthase (C/AC39) subunit, domain 3"/>
    <property type="match status" value="1"/>
</dbReference>
<evidence type="ECO:0000313" key="1">
    <source>
        <dbReference type="EMBL" id="NYD44397.1"/>
    </source>
</evidence>
<name>A0A7Y9EB54_9ACTN</name>
<gene>
    <name evidence="1" type="ORF">BJY14_000380</name>
</gene>